<keyword evidence="2" id="KW-0812">Transmembrane</keyword>
<feature type="transmembrane region" description="Helical" evidence="2">
    <location>
        <begin position="145"/>
        <end position="163"/>
    </location>
</feature>
<evidence type="ECO:0000256" key="1">
    <source>
        <dbReference type="SAM" id="MobiDB-lite"/>
    </source>
</evidence>
<evidence type="ECO:0000313" key="4">
    <source>
        <dbReference type="Proteomes" id="UP000789325"/>
    </source>
</evidence>
<feature type="transmembrane region" description="Helical" evidence="2">
    <location>
        <begin position="115"/>
        <end position="139"/>
    </location>
</feature>
<sequence>MSERSWREAKEAKGRAKGDAGVSRLEGGAAGEAERACAAKPAPDRPSASASANLRAALRRQEASRAGDVPDFARIAARVAASPSPLDVPRRSAAEAVRLAGTLVVAQLRVVPHAVLPAALTVAAAAVGAACLIGSVPAVEAAADWWFAAFLLFGVALTITLALSSGRADALSLATPIGPHAVVLARLSLVLGADALAGLAASALFAWWAPGAEFGVGAVVESWLAPLALVAGVAALATVWSEASWPGALAGAALVPLVLPATGAAPASGVAALIGSVQGALGSVGMFAVGAALLAAVVCSSRRAALARVQML</sequence>
<evidence type="ECO:0000256" key="2">
    <source>
        <dbReference type="SAM" id="Phobius"/>
    </source>
</evidence>
<proteinExistence type="predicted"/>
<dbReference type="AlphaFoldDB" id="A0A9D2VHU6"/>
<keyword evidence="2" id="KW-0472">Membrane</keyword>
<feature type="transmembrane region" description="Helical" evidence="2">
    <location>
        <begin position="249"/>
        <end position="274"/>
    </location>
</feature>
<feature type="compositionally biased region" description="Low complexity" evidence="1">
    <location>
        <begin position="38"/>
        <end position="54"/>
    </location>
</feature>
<feature type="transmembrane region" description="Helical" evidence="2">
    <location>
        <begin position="183"/>
        <end position="208"/>
    </location>
</feature>
<gene>
    <name evidence="3" type="ORF">K8V16_00420</name>
</gene>
<protein>
    <submittedName>
        <fullName evidence="3">Uncharacterized protein</fullName>
    </submittedName>
</protein>
<reference evidence="3" key="1">
    <citation type="journal article" date="2021" name="PeerJ">
        <title>Extensive microbial diversity within the chicken gut microbiome revealed by metagenomics and culture.</title>
        <authorList>
            <person name="Gilroy R."/>
            <person name="Ravi A."/>
            <person name="Getino M."/>
            <person name="Pursley I."/>
            <person name="Horton D.L."/>
            <person name="Alikhan N.F."/>
            <person name="Baker D."/>
            <person name="Gharbi K."/>
            <person name="Hall N."/>
            <person name="Watson M."/>
            <person name="Adriaenssens E.M."/>
            <person name="Foster-Nyarko E."/>
            <person name="Jarju S."/>
            <person name="Secka A."/>
            <person name="Antonio M."/>
            <person name="Oren A."/>
            <person name="Chaudhuri R.R."/>
            <person name="La Ragione R."/>
            <person name="Hildebrand F."/>
            <person name="Pallen M.J."/>
        </authorList>
    </citation>
    <scope>NUCLEOTIDE SEQUENCE</scope>
    <source>
        <strain evidence="3">USAMLcec12-2067</strain>
    </source>
</reference>
<feature type="region of interest" description="Disordered" evidence="1">
    <location>
        <begin position="1"/>
        <end position="54"/>
    </location>
</feature>
<name>A0A9D2VHU6_9ACTN</name>
<feature type="compositionally biased region" description="Basic and acidic residues" evidence="1">
    <location>
        <begin position="1"/>
        <end position="18"/>
    </location>
</feature>
<organism evidence="3 4">
    <name type="scientific">Rubneribacter badeniensis</name>
    <dbReference type="NCBI Taxonomy" id="2070688"/>
    <lineage>
        <taxon>Bacteria</taxon>
        <taxon>Bacillati</taxon>
        <taxon>Actinomycetota</taxon>
        <taxon>Coriobacteriia</taxon>
        <taxon>Eggerthellales</taxon>
        <taxon>Eggerthellaceae</taxon>
        <taxon>Rubneribacter</taxon>
    </lineage>
</organism>
<dbReference type="Proteomes" id="UP000789325">
    <property type="component" value="Unassembled WGS sequence"/>
</dbReference>
<feature type="transmembrane region" description="Helical" evidence="2">
    <location>
        <begin position="214"/>
        <end position="237"/>
    </location>
</feature>
<feature type="transmembrane region" description="Helical" evidence="2">
    <location>
        <begin position="280"/>
        <end position="299"/>
    </location>
</feature>
<reference evidence="3" key="2">
    <citation type="submission" date="2021-09" db="EMBL/GenBank/DDBJ databases">
        <authorList>
            <person name="Gilroy R."/>
        </authorList>
    </citation>
    <scope>NUCLEOTIDE SEQUENCE</scope>
    <source>
        <strain evidence="3">USAMLcec12-2067</strain>
    </source>
</reference>
<comment type="caution">
    <text evidence="3">The sequence shown here is derived from an EMBL/GenBank/DDBJ whole genome shotgun (WGS) entry which is preliminary data.</text>
</comment>
<evidence type="ECO:0000313" key="3">
    <source>
        <dbReference type="EMBL" id="HJH42245.1"/>
    </source>
</evidence>
<dbReference type="EMBL" id="DYZL01000008">
    <property type="protein sequence ID" value="HJH42245.1"/>
    <property type="molecule type" value="Genomic_DNA"/>
</dbReference>
<keyword evidence="2" id="KW-1133">Transmembrane helix</keyword>
<accession>A0A9D2VHU6</accession>